<evidence type="ECO:0000313" key="2">
    <source>
        <dbReference type="EMBL" id="GAA4008220.1"/>
    </source>
</evidence>
<organism evidence="2 3">
    <name type="scientific">Hymenobacter fastidiosus</name>
    <dbReference type="NCBI Taxonomy" id="486264"/>
    <lineage>
        <taxon>Bacteria</taxon>
        <taxon>Pseudomonadati</taxon>
        <taxon>Bacteroidota</taxon>
        <taxon>Cytophagia</taxon>
        <taxon>Cytophagales</taxon>
        <taxon>Hymenobacteraceae</taxon>
        <taxon>Hymenobacter</taxon>
    </lineage>
</organism>
<protein>
    <recommendedName>
        <fullName evidence="4">Tripartite tricarboxylate transporter TctB family protein</fullName>
    </recommendedName>
</protein>
<reference evidence="3" key="1">
    <citation type="journal article" date="2019" name="Int. J. Syst. Evol. Microbiol.">
        <title>The Global Catalogue of Microorganisms (GCM) 10K type strain sequencing project: providing services to taxonomists for standard genome sequencing and annotation.</title>
        <authorList>
            <consortium name="The Broad Institute Genomics Platform"/>
            <consortium name="The Broad Institute Genome Sequencing Center for Infectious Disease"/>
            <person name="Wu L."/>
            <person name="Ma J."/>
        </authorList>
    </citation>
    <scope>NUCLEOTIDE SEQUENCE [LARGE SCALE GENOMIC DNA]</scope>
    <source>
        <strain evidence="3">JCM 17224</strain>
    </source>
</reference>
<evidence type="ECO:0000256" key="1">
    <source>
        <dbReference type="SAM" id="Phobius"/>
    </source>
</evidence>
<feature type="transmembrane region" description="Helical" evidence="1">
    <location>
        <begin position="48"/>
        <end position="68"/>
    </location>
</feature>
<gene>
    <name evidence="2" type="ORF">GCM10022408_20440</name>
</gene>
<keyword evidence="1" id="KW-0812">Transmembrane</keyword>
<keyword evidence="1" id="KW-1133">Transmembrane helix</keyword>
<comment type="caution">
    <text evidence="2">The sequence shown here is derived from an EMBL/GenBank/DDBJ whole genome shotgun (WGS) entry which is preliminary data.</text>
</comment>
<keyword evidence="3" id="KW-1185">Reference proteome</keyword>
<evidence type="ECO:0000313" key="3">
    <source>
        <dbReference type="Proteomes" id="UP001500567"/>
    </source>
</evidence>
<evidence type="ECO:0008006" key="4">
    <source>
        <dbReference type="Google" id="ProtNLM"/>
    </source>
</evidence>
<feature type="transmembrane region" description="Helical" evidence="1">
    <location>
        <begin position="115"/>
        <end position="132"/>
    </location>
</feature>
<sequence length="196" mass="21304">MSENNLFTYRMSGTAAVTLVIWAMLLWSHAHGGVPSHHLLAREDLPAISNWWGGLLLPVLTWFLLYRIQQRVLRAGVEPAAGAKARAGVLYGFVAALLVGILLSVFFTLGYTDPAGYLLLGLLALALFLPIYRAECLLGFVLGMTFTFGTMLPTGIGSLLALIGAVLYLGVRPVPFYIRSVVRRRMAAKSVAPTNK</sequence>
<feature type="transmembrane region" description="Helical" evidence="1">
    <location>
        <begin position="159"/>
        <end position="178"/>
    </location>
</feature>
<proteinExistence type="predicted"/>
<feature type="transmembrane region" description="Helical" evidence="1">
    <location>
        <begin position="89"/>
        <end position="109"/>
    </location>
</feature>
<accession>A0ABP7S8B0</accession>
<feature type="transmembrane region" description="Helical" evidence="1">
    <location>
        <begin position="137"/>
        <end position="153"/>
    </location>
</feature>
<dbReference type="EMBL" id="BAABDJ010000017">
    <property type="protein sequence ID" value="GAA4008220.1"/>
    <property type="molecule type" value="Genomic_DNA"/>
</dbReference>
<name>A0ABP7S8B0_9BACT</name>
<dbReference type="RefSeq" id="WP_345072802.1">
    <property type="nucleotide sequence ID" value="NZ_BAABDJ010000017.1"/>
</dbReference>
<keyword evidence="1" id="KW-0472">Membrane</keyword>
<dbReference type="Proteomes" id="UP001500567">
    <property type="component" value="Unassembled WGS sequence"/>
</dbReference>